<accession>A0AA38NWY9</accession>
<feature type="region of interest" description="Disordered" evidence="1">
    <location>
        <begin position="189"/>
        <end position="275"/>
    </location>
</feature>
<keyword evidence="3" id="KW-1185">Reference proteome</keyword>
<evidence type="ECO:0000313" key="2">
    <source>
        <dbReference type="EMBL" id="KAJ3832174.1"/>
    </source>
</evidence>
<dbReference type="Proteomes" id="UP001163846">
    <property type="component" value="Unassembled WGS sequence"/>
</dbReference>
<dbReference type="EMBL" id="MU807052">
    <property type="protein sequence ID" value="KAJ3832174.1"/>
    <property type="molecule type" value="Genomic_DNA"/>
</dbReference>
<feature type="compositionally biased region" description="Polar residues" evidence="1">
    <location>
        <begin position="215"/>
        <end position="225"/>
    </location>
</feature>
<reference evidence="2" key="1">
    <citation type="submission" date="2022-08" db="EMBL/GenBank/DDBJ databases">
        <authorList>
            <consortium name="DOE Joint Genome Institute"/>
            <person name="Min B."/>
            <person name="Riley R."/>
            <person name="Sierra-Patev S."/>
            <person name="Naranjo-Ortiz M."/>
            <person name="Looney B."/>
            <person name="Konkel Z."/>
            <person name="Slot J.C."/>
            <person name="Sakamoto Y."/>
            <person name="Steenwyk J.L."/>
            <person name="Rokas A."/>
            <person name="Carro J."/>
            <person name="Camarero S."/>
            <person name="Ferreira P."/>
            <person name="Molpeceres G."/>
            <person name="Ruiz-Duenas F.J."/>
            <person name="Serrano A."/>
            <person name="Henrissat B."/>
            <person name="Drula E."/>
            <person name="Hughes K.W."/>
            <person name="Mata J.L."/>
            <person name="Ishikawa N.K."/>
            <person name="Vargas-Isla R."/>
            <person name="Ushijima S."/>
            <person name="Smith C.A."/>
            <person name="Ahrendt S."/>
            <person name="Andreopoulos W."/>
            <person name="He G."/>
            <person name="Labutti K."/>
            <person name="Lipzen A."/>
            <person name="Ng V."/>
            <person name="Sandor L."/>
            <person name="Barry K."/>
            <person name="Martinez A.T."/>
            <person name="Xiao Y."/>
            <person name="Gibbons J.G."/>
            <person name="Terashima K."/>
            <person name="Hibbett D.S."/>
            <person name="Grigoriev I.V."/>
        </authorList>
    </citation>
    <scope>NUCLEOTIDE SEQUENCE</scope>
    <source>
        <strain evidence="2">TFB9207</strain>
    </source>
</reference>
<feature type="region of interest" description="Disordered" evidence="1">
    <location>
        <begin position="129"/>
        <end position="165"/>
    </location>
</feature>
<gene>
    <name evidence="2" type="ORF">F5878DRAFT_666812</name>
</gene>
<feature type="non-terminal residue" evidence="2">
    <location>
        <position position="1"/>
    </location>
</feature>
<feature type="region of interest" description="Disordered" evidence="1">
    <location>
        <begin position="1"/>
        <end position="48"/>
    </location>
</feature>
<evidence type="ECO:0000256" key="1">
    <source>
        <dbReference type="SAM" id="MobiDB-lite"/>
    </source>
</evidence>
<protein>
    <submittedName>
        <fullName evidence="2">Uncharacterized protein</fullName>
    </submittedName>
</protein>
<feature type="compositionally biased region" description="Polar residues" evidence="1">
    <location>
        <begin position="143"/>
        <end position="165"/>
    </location>
</feature>
<evidence type="ECO:0000313" key="3">
    <source>
        <dbReference type="Proteomes" id="UP001163846"/>
    </source>
</evidence>
<name>A0AA38NWY9_9AGAR</name>
<dbReference type="AlphaFoldDB" id="A0AA38NWY9"/>
<organism evidence="2 3">
    <name type="scientific">Lentinula raphanica</name>
    <dbReference type="NCBI Taxonomy" id="153919"/>
    <lineage>
        <taxon>Eukaryota</taxon>
        <taxon>Fungi</taxon>
        <taxon>Dikarya</taxon>
        <taxon>Basidiomycota</taxon>
        <taxon>Agaricomycotina</taxon>
        <taxon>Agaricomycetes</taxon>
        <taxon>Agaricomycetidae</taxon>
        <taxon>Agaricales</taxon>
        <taxon>Marasmiineae</taxon>
        <taxon>Omphalotaceae</taxon>
        <taxon>Lentinula</taxon>
    </lineage>
</organism>
<proteinExistence type="predicted"/>
<comment type="caution">
    <text evidence="2">The sequence shown here is derived from an EMBL/GenBank/DDBJ whole genome shotgun (WGS) entry which is preliminary data.</text>
</comment>
<sequence length="292" mass="31523">MGGSDVSAYAVDDLDASDPDSDIPDELQDVSCSMPESETGFESETTDDRAMVDLPVFHLIDVNDNHAEIDDMMDVDEDDTKKSFDFTGELQKLNESGGSDRASFVEQLEKAFKTPAKIDLRYDFGGQDNLLRVDVPPLPPLPSGSNDSASTEPLDSSESSQQALYLSIPTSSSALEDFPISRLLDAKEPTLLPGSDSFSNASSHDDRDDVYLSNVLDSPVTTASRPSDGELNKSFRFGGFSKSPSRELEPEKPISFSDIIPSADQPNASSSVDDSVINSIIAKASEIPARRP</sequence>
<feature type="compositionally biased region" description="Acidic residues" evidence="1">
    <location>
        <begin position="12"/>
        <end position="28"/>
    </location>
</feature>